<dbReference type="PROSITE" id="PS00134">
    <property type="entry name" value="TRYPSIN_HIS"/>
    <property type="match status" value="1"/>
</dbReference>
<dbReference type="InterPro" id="IPR001314">
    <property type="entry name" value="Peptidase_S1A"/>
</dbReference>
<dbReference type="SUPFAM" id="SSF50494">
    <property type="entry name" value="Trypsin-like serine proteases"/>
    <property type="match status" value="1"/>
</dbReference>
<proteinExistence type="predicted"/>
<sequence>MGLRAAVRSAGVGGRAAGGAAGFSGVFLIVMSLTFSAGAINSYNATPAPERTEVGALVVQWDDDGDPATPDRVDWECSGTMVDRDTFVTAGHCTTDWSAGVRFYVSLDQDVQTALDSAARAHPGDPAAIGAAVGVEGVAHTDPAYPGPSADPHDIAVVQLPATSVAARWTFTPAVLPTAGELDALAPQQLDATPFEVAGYGTQEAQRGPGGQTHPGGGVRMKAPVTFNALNPSWVRLGMTAPQGNGGACYGDSGGPNFAALDGTLVLAATTITGDGPCYATNVAYRLDAPAARAFLAPFVTLP</sequence>
<dbReference type="InterPro" id="IPR001254">
    <property type="entry name" value="Trypsin_dom"/>
</dbReference>
<protein>
    <submittedName>
        <fullName evidence="3">Trypsin</fullName>
    </submittedName>
</protein>
<feature type="domain" description="Peptidase S1" evidence="2">
    <location>
        <begin position="53"/>
        <end position="278"/>
    </location>
</feature>
<reference evidence="3" key="1">
    <citation type="submission" date="2021-05" db="EMBL/GenBank/DDBJ databases">
        <authorList>
            <person name="Arsene-Ploetze F."/>
        </authorList>
    </citation>
    <scope>NUCLEOTIDE SEQUENCE</scope>
    <source>
        <strain evidence="3">DSM 42138</strain>
    </source>
</reference>
<keyword evidence="4" id="KW-1185">Reference proteome</keyword>
<dbReference type="PROSITE" id="PS50240">
    <property type="entry name" value="TRYPSIN_DOM"/>
    <property type="match status" value="1"/>
</dbReference>
<dbReference type="InterPro" id="IPR018114">
    <property type="entry name" value="TRYPSIN_HIS"/>
</dbReference>
<dbReference type="EMBL" id="CAJSLV010000092">
    <property type="protein sequence ID" value="CAG6397787.1"/>
    <property type="molecule type" value="Genomic_DNA"/>
</dbReference>
<dbReference type="InterPro" id="IPR009003">
    <property type="entry name" value="Peptidase_S1_PA"/>
</dbReference>
<dbReference type="InterPro" id="IPR043504">
    <property type="entry name" value="Peptidase_S1_PA_chymotrypsin"/>
</dbReference>
<dbReference type="AlphaFoldDB" id="A0A9W4DXG6"/>
<dbReference type="GO" id="GO:0006508">
    <property type="term" value="P:proteolysis"/>
    <property type="evidence" value="ECO:0007669"/>
    <property type="project" value="InterPro"/>
</dbReference>
<gene>
    <name evidence="3" type="ORF">SCOCK_60120</name>
</gene>
<dbReference type="Gene3D" id="2.40.10.10">
    <property type="entry name" value="Trypsin-like serine proteases"/>
    <property type="match status" value="1"/>
</dbReference>
<keyword evidence="1" id="KW-0472">Membrane</keyword>
<feature type="transmembrane region" description="Helical" evidence="1">
    <location>
        <begin position="12"/>
        <end position="35"/>
    </location>
</feature>
<organism evidence="3 4">
    <name type="scientific">Actinacidiphila cocklensis</name>
    <dbReference type="NCBI Taxonomy" id="887465"/>
    <lineage>
        <taxon>Bacteria</taxon>
        <taxon>Bacillati</taxon>
        <taxon>Actinomycetota</taxon>
        <taxon>Actinomycetes</taxon>
        <taxon>Kitasatosporales</taxon>
        <taxon>Streptomycetaceae</taxon>
        <taxon>Actinacidiphila</taxon>
    </lineage>
</organism>
<dbReference type="GO" id="GO:0004252">
    <property type="term" value="F:serine-type endopeptidase activity"/>
    <property type="evidence" value="ECO:0007669"/>
    <property type="project" value="InterPro"/>
</dbReference>
<dbReference type="PRINTS" id="PR00722">
    <property type="entry name" value="CHYMOTRYPSIN"/>
</dbReference>
<keyword evidence="1" id="KW-0812">Transmembrane</keyword>
<dbReference type="SMART" id="SM00020">
    <property type="entry name" value="Tryp_SPc"/>
    <property type="match status" value="1"/>
</dbReference>
<evidence type="ECO:0000259" key="2">
    <source>
        <dbReference type="PROSITE" id="PS50240"/>
    </source>
</evidence>
<name>A0A9W4DXG6_9ACTN</name>
<evidence type="ECO:0000256" key="1">
    <source>
        <dbReference type="SAM" id="Phobius"/>
    </source>
</evidence>
<accession>A0A9W4DXG6</accession>
<evidence type="ECO:0000313" key="3">
    <source>
        <dbReference type="EMBL" id="CAG6397787.1"/>
    </source>
</evidence>
<dbReference type="Pfam" id="PF00089">
    <property type="entry name" value="Trypsin"/>
    <property type="match status" value="1"/>
</dbReference>
<evidence type="ECO:0000313" key="4">
    <source>
        <dbReference type="Proteomes" id="UP001152519"/>
    </source>
</evidence>
<comment type="caution">
    <text evidence="3">The sequence shown here is derived from an EMBL/GenBank/DDBJ whole genome shotgun (WGS) entry which is preliminary data.</text>
</comment>
<dbReference type="Proteomes" id="UP001152519">
    <property type="component" value="Unassembled WGS sequence"/>
</dbReference>
<keyword evidence="1" id="KW-1133">Transmembrane helix</keyword>